<dbReference type="Proteomes" id="UP001152888">
    <property type="component" value="Unassembled WGS sequence"/>
</dbReference>
<proteinExistence type="predicted"/>
<evidence type="ECO:0000313" key="1">
    <source>
        <dbReference type="EMBL" id="CAH1962788.1"/>
    </source>
</evidence>
<name>A0A9P0JWQ1_ACAOB</name>
<gene>
    <name evidence="1" type="ORF">ACAOBT_LOCUS4852</name>
</gene>
<reference evidence="1" key="1">
    <citation type="submission" date="2022-03" db="EMBL/GenBank/DDBJ databases">
        <authorList>
            <person name="Sayadi A."/>
        </authorList>
    </citation>
    <scope>NUCLEOTIDE SEQUENCE</scope>
</reference>
<comment type="caution">
    <text evidence="1">The sequence shown here is derived from an EMBL/GenBank/DDBJ whole genome shotgun (WGS) entry which is preliminary data.</text>
</comment>
<organism evidence="1 2">
    <name type="scientific">Acanthoscelides obtectus</name>
    <name type="common">Bean weevil</name>
    <name type="synonym">Bruchus obtectus</name>
    <dbReference type="NCBI Taxonomy" id="200917"/>
    <lineage>
        <taxon>Eukaryota</taxon>
        <taxon>Metazoa</taxon>
        <taxon>Ecdysozoa</taxon>
        <taxon>Arthropoda</taxon>
        <taxon>Hexapoda</taxon>
        <taxon>Insecta</taxon>
        <taxon>Pterygota</taxon>
        <taxon>Neoptera</taxon>
        <taxon>Endopterygota</taxon>
        <taxon>Coleoptera</taxon>
        <taxon>Polyphaga</taxon>
        <taxon>Cucujiformia</taxon>
        <taxon>Chrysomeloidea</taxon>
        <taxon>Chrysomelidae</taxon>
        <taxon>Bruchinae</taxon>
        <taxon>Bruchini</taxon>
        <taxon>Acanthoscelides</taxon>
    </lineage>
</organism>
<accession>A0A9P0JWQ1</accession>
<dbReference type="AlphaFoldDB" id="A0A9P0JWQ1"/>
<keyword evidence="2" id="KW-1185">Reference proteome</keyword>
<sequence>MATFAVKKVRHVSRLRFVSKKIPEIVTLLQQVDENEIKIKERGRGDWMMAACLST</sequence>
<dbReference type="EMBL" id="CAKOFQ010006703">
    <property type="protein sequence ID" value="CAH1962788.1"/>
    <property type="molecule type" value="Genomic_DNA"/>
</dbReference>
<dbReference type="OrthoDB" id="10264505at2759"/>
<protein>
    <submittedName>
        <fullName evidence="1">Uncharacterized protein</fullName>
    </submittedName>
</protein>
<evidence type="ECO:0000313" key="2">
    <source>
        <dbReference type="Proteomes" id="UP001152888"/>
    </source>
</evidence>